<gene>
    <name evidence="3" type="ORF">LMG23992_03455</name>
</gene>
<dbReference type="InterPro" id="IPR001296">
    <property type="entry name" value="Glyco_trans_1"/>
</dbReference>
<dbReference type="Pfam" id="PF13579">
    <property type="entry name" value="Glyco_trans_4_4"/>
    <property type="match status" value="1"/>
</dbReference>
<feature type="domain" description="Glycosyl transferase family 1" evidence="1">
    <location>
        <begin position="210"/>
        <end position="352"/>
    </location>
</feature>
<evidence type="ECO:0000259" key="1">
    <source>
        <dbReference type="Pfam" id="PF00534"/>
    </source>
</evidence>
<evidence type="ECO:0000313" key="3">
    <source>
        <dbReference type="EMBL" id="CAG9177260.1"/>
    </source>
</evidence>
<dbReference type="EMBL" id="CAJZAI010000008">
    <property type="protein sequence ID" value="CAG9177260.1"/>
    <property type="molecule type" value="Genomic_DNA"/>
</dbReference>
<dbReference type="RefSeq" id="WP_224081026.1">
    <property type="nucleotide sequence ID" value="NZ_CAJZAI010000008.1"/>
</dbReference>
<evidence type="ECO:0000313" key="4">
    <source>
        <dbReference type="Proteomes" id="UP000727654"/>
    </source>
</evidence>
<protein>
    <recommendedName>
        <fullName evidence="5">Glycosyltransferase</fullName>
    </recommendedName>
</protein>
<dbReference type="SUPFAM" id="SSF53756">
    <property type="entry name" value="UDP-Glycosyltransferase/glycogen phosphorylase"/>
    <property type="match status" value="1"/>
</dbReference>
<keyword evidence="4" id="KW-1185">Reference proteome</keyword>
<organism evidence="3 4">
    <name type="scientific">Cupriavidus laharis</name>
    <dbReference type="NCBI Taxonomy" id="151654"/>
    <lineage>
        <taxon>Bacteria</taxon>
        <taxon>Pseudomonadati</taxon>
        <taxon>Pseudomonadota</taxon>
        <taxon>Betaproteobacteria</taxon>
        <taxon>Burkholderiales</taxon>
        <taxon>Burkholderiaceae</taxon>
        <taxon>Cupriavidus</taxon>
    </lineage>
</organism>
<comment type="caution">
    <text evidence="3">The sequence shown here is derived from an EMBL/GenBank/DDBJ whole genome shotgun (WGS) entry which is preliminary data.</text>
</comment>
<dbReference type="Pfam" id="PF00534">
    <property type="entry name" value="Glycos_transf_1"/>
    <property type="match status" value="1"/>
</dbReference>
<dbReference type="InterPro" id="IPR028098">
    <property type="entry name" value="Glyco_trans_4-like_N"/>
</dbReference>
<dbReference type="CDD" id="cd03801">
    <property type="entry name" value="GT4_PimA-like"/>
    <property type="match status" value="1"/>
</dbReference>
<evidence type="ECO:0008006" key="5">
    <source>
        <dbReference type="Google" id="ProtNLM"/>
    </source>
</evidence>
<sequence length="399" mass="45202">MKPTVMIFVGHYLPGYLAGGPIRTIANMVEQLGREFDFRVITLDRDLGDSAPYVGIKANSWNEMGLAHVYYMAPEMRSLARIGRILQDHKHDIVYLNSFFNPQFTIKILLLRLFRITRRVPLIIAPRGEFSRGAMNIKKWKKLAYIQFAKILGLYRDAIWHASTEIEAGDIAREFGVEASAIHVARNITSISSVLEQNSNFPDLTRNGREGPLKVCFLSRVSPKKNLDYALKVLSKVDIPINFDIFGPREDVAYWTACEKIIAQLPSKINVTYHGGIENSKVRDTIKQYDVFFVPTKGENFGHVFFEALVSGVPVLTSDQTPWRALQQENVGWDIPLDRPEAFVAALKSASSWDTGKRNEVRELCRKLALRKSADADVLAANRQLFTRTMTLDFHGTPK</sequence>
<feature type="domain" description="Glycosyltransferase subfamily 4-like N-terminal" evidence="2">
    <location>
        <begin position="19"/>
        <end position="187"/>
    </location>
</feature>
<proteinExistence type="predicted"/>
<dbReference type="PANTHER" id="PTHR12526:SF630">
    <property type="entry name" value="GLYCOSYLTRANSFERASE"/>
    <property type="match status" value="1"/>
</dbReference>
<evidence type="ECO:0000259" key="2">
    <source>
        <dbReference type="Pfam" id="PF13579"/>
    </source>
</evidence>
<dbReference type="Gene3D" id="3.40.50.2000">
    <property type="entry name" value="Glycogen Phosphorylase B"/>
    <property type="match status" value="2"/>
</dbReference>
<name>A0ABN7YV01_9BURK</name>
<dbReference type="Proteomes" id="UP000727654">
    <property type="component" value="Unassembled WGS sequence"/>
</dbReference>
<reference evidence="3 4" key="1">
    <citation type="submission" date="2021-08" db="EMBL/GenBank/DDBJ databases">
        <authorList>
            <person name="Peeters C."/>
        </authorList>
    </citation>
    <scope>NUCLEOTIDE SEQUENCE [LARGE SCALE GENOMIC DNA]</scope>
    <source>
        <strain evidence="3 4">LMG 23992</strain>
    </source>
</reference>
<accession>A0ABN7YV01</accession>
<dbReference type="PANTHER" id="PTHR12526">
    <property type="entry name" value="GLYCOSYLTRANSFERASE"/>
    <property type="match status" value="1"/>
</dbReference>